<reference evidence="2" key="1">
    <citation type="submission" date="2017-01" db="EMBL/GenBank/DDBJ databases">
        <title>Genome Analysis of Deinococcus marmoris KOPRI26562.</title>
        <authorList>
            <person name="Kim J.H."/>
            <person name="Oh H.-M."/>
        </authorList>
    </citation>
    <scope>NUCLEOTIDE SEQUENCE [LARGE SCALE GENOMIC DNA]</scope>
    <source>
        <strain evidence="2">PAMC 26633</strain>
    </source>
</reference>
<comment type="caution">
    <text evidence="1">The sequence shown here is derived from an EMBL/GenBank/DDBJ whole genome shotgun (WGS) entry which is preliminary data.</text>
</comment>
<evidence type="ECO:0000313" key="2">
    <source>
        <dbReference type="Proteomes" id="UP000214720"/>
    </source>
</evidence>
<dbReference type="EMBL" id="MTHB01000217">
    <property type="protein sequence ID" value="OXC74404.1"/>
    <property type="molecule type" value="Genomic_DNA"/>
</dbReference>
<proteinExistence type="predicted"/>
<protein>
    <submittedName>
        <fullName evidence="1">Uncharacterized protein</fullName>
    </submittedName>
</protein>
<evidence type="ECO:0000313" key="1">
    <source>
        <dbReference type="EMBL" id="OXC74404.1"/>
    </source>
</evidence>
<dbReference type="AlphaFoldDB" id="A0A226WT91"/>
<organism evidence="1 2">
    <name type="scientific">Caballeronia sordidicola</name>
    <name type="common">Burkholderia sordidicola</name>
    <dbReference type="NCBI Taxonomy" id="196367"/>
    <lineage>
        <taxon>Bacteria</taxon>
        <taxon>Pseudomonadati</taxon>
        <taxon>Pseudomonadota</taxon>
        <taxon>Betaproteobacteria</taxon>
        <taxon>Burkholderiales</taxon>
        <taxon>Burkholderiaceae</taxon>
        <taxon>Caballeronia</taxon>
    </lineage>
</organism>
<sequence length="42" mass="4608">MDGTVARDGAMKQRSNTAAIHWWPYWITLLVPGCASPGCCKD</sequence>
<accession>A0A226WT91</accession>
<dbReference type="Proteomes" id="UP000214720">
    <property type="component" value="Unassembled WGS sequence"/>
</dbReference>
<name>A0A226WT91_CABSO</name>
<gene>
    <name evidence="1" type="ORF">BSU04_32085</name>
</gene>